<protein>
    <submittedName>
        <fullName evidence="1">Uncharacterized protein</fullName>
    </submittedName>
</protein>
<dbReference type="GO" id="GO:0005634">
    <property type="term" value="C:nucleus"/>
    <property type="evidence" value="ECO:0007669"/>
    <property type="project" value="TreeGrafter"/>
</dbReference>
<dbReference type="GO" id="GO:0008017">
    <property type="term" value="F:microtubule binding"/>
    <property type="evidence" value="ECO:0007669"/>
    <property type="project" value="InterPro"/>
</dbReference>
<dbReference type="PANTHER" id="PTHR15510:SF5">
    <property type="entry name" value="SPERM-ASSOCIATED ANTIGEN 8"/>
    <property type="match status" value="1"/>
</dbReference>
<organism evidence="1 2">
    <name type="scientific">Octopus vulgaris</name>
    <name type="common">Common octopus</name>
    <dbReference type="NCBI Taxonomy" id="6645"/>
    <lineage>
        <taxon>Eukaryota</taxon>
        <taxon>Metazoa</taxon>
        <taxon>Spiralia</taxon>
        <taxon>Lophotrochozoa</taxon>
        <taxon>Mollusca</taxon>
        <taxon>Cephalopoda</taxon>
        <taxon>Coleoidea</taxon>
        <taxon>Octopodiformes</taxon>
        <taxon>Octopoda</taxon>
        <taxon>Incirrata</taxon>
        <taxon>Octopodidae</taxon>
        <taxon>Octopus</taxon>
    </lineage>
</organism>
<sequence>MSLEKLVRRGEMSVCLSICAVPLLISPQRRVLELKDENVLPSGIDELRYGHPGIFTLEERAQFSRESTFRGSYKPPCVPKFREQGVRREVLEKMMSKEAYAKIMDDISPKPYQADYKTMTEEYYHRDFVCEAPKPTKPHNFRVEQPVSYWTEMAGKLHGVSMITSKDGVFHKNDAFSTPVNVSLGKQLPYEESHLT</sequence>
<evidence type="ECO:0000313" key="2">
    <source>
        <dbReference type="Proteomes" id="UP001162480"/>
    </source>
</evidence>
<dbReference type="InterPro" id="IPR026124">
    <property type="entry name" value="Sperm-assoc_Ag8"/>
</dbReference>
<gene>
    <name evidence="1" type="ORF">OCTVUL_1B028289</name>
</gene>
<dbReference type="GO" id="GO:0045944">
    <property type="term" value="P:positive regulation of transcription by RNA polymerase II"/>
    <property type="evidence" value="ECO:0007669"/>
    <property type="project" value="TreeGrafter"/>
</dbReference>
<dbReference type="EMBL" id="OX597837">
    <property type="protein sequence ID" value="CAI9739813.1"/>
    <property type="molecule type" value="Genomic_DNA"/>
</dbReference>
<reference evidence="1" key="1">
    <citation type="submission" date="2023-08" db="EMBL/GenBank/DDBJ databases">
        <authorList>
            <person name="Alioto T."/>
            <person name="Alioto T."/>
            <person name="Gomez Garrido J."/>
        </authorList>
    </citation>
    <scope>NUCLEOTIDE SEQUENCE</scope>
</reference>
<evidence type="ECO:0000313" key="1">
    <source>
        <dbReference type="EMBL" id="CAI9739813.1"/>
    </source>
</evidence>
<dbReference type="PANTHER" id="PTHR15510">
    <property type="entry name" value="SPERM-ASSOCIATED ANTIGEN 8"/>
    <property type="match status" value="1"/>
</dbReference>
<dbReference type="Pfam" id="PF22584">
    <property type="entry name" value="CFAP143"/>
    <property type="match status" value="1"/>
</dbReference>
<dbReference type="AlphaFoldDB" id="A0AA36BT80"/>
<accession>A0AA36BT80</accession>
<name>A0AA36BT80_OCTVU</name>
<keyword evidence="2" id="KW-1185">Reference proteome</keyword>
<dbReference type="GO" id="GO:0005737">
    <property type="term" value="C:cytoplasm"/>
    <property type="evidence" value="ECO:0007669"/>
    <property type="project" value="TreeGrafter"/>
</dbReference>
<dbReference type="Proteomes" id="UP001162480">
    <property type="component" value="Chromosome 24"/>
</dbReference>
<proteinExistence type="predicted"/>